<sequence>MTTKNKIALVTGGSRGLGKNMALSLAQKGIDVVLTYNSYQQEAEKVVMEIQALGQQAAAFQLNVADTKTFTTFFSQVTAYLTEQTGSPNFDFLINNGGTALYAAFADTTEEQFDEIINIHYKGVFFLTQKALPFINDGGRIINISSGLARFSNPGSSAYGATKSAVEGLTRYLARELGARGIGANVVAPGPIATDFGGGHVRDNKALNDQLASVTALGRVGLPEDIGGVVAFLCSEEARWINGQRIEVAGGINLQEQIERLQLVWERTVG</sequence>
<dbReference type="EMBL" id="JACOAF010000021">
    <property type="protein sequence ID" value="MBC3539819.1"/>
    <property type="molecule type" value="Genomic_DNA"/>
</dbReference>
<dbReference type="PRINTS" id="PR00080">
    <property type="entry name" value="SDRFAMILY"/>
</dbReference>
<proteinExistence type="inferred from homology"/>
<dbReference type="InterPro" id="IPR002347">
    <property type="entry name" value="SDR_fam"/>
</dbReference>
<dbReference type="PANTHER" id="PTHR42879">
    <property type="entry name" value="3-OXOACYL-(ACYL-CARRIER-PROTEIN) REDUCTASE"/>
    <property type="match status" value="1"/>
</dbReference>
<accession>A0ABR6VRM3</accession>
<dbReference type="Gene3D" id="3.40.50.720">
    <property type="entry name" value="NAD(P)-binding Rossmann-like Domain"/>
    <property type="match status" value="1"/>
</dbReference>
<evidence type="ECO:0000313" key="3">
    <source>
        <dbReference type="Proteomes" id="UP000659698"/>
    </source>
</evidence>
<dbReference type="Proteomes" id="UP000659698">
    <property type="component" value="Unassembled WGS sequence"/>
</dbReference>
<dbReference type="InterPro" id="IPR036291">
    <property type="entry name" value="NAD(P)-bd_dom_sf"/>
</dbReference>
<dbReference type="InterPro" id="IPR050259">
    <property type="entry name" value="SDR"/>
</dbReference>
<evidence type="ECO:0000313" key="2">
    <source>
        <dbReference type="EMBL" id="MBC3539819.1"/>
    </source>
</evidence>
<dbReference type="PANTHER" id="PTHR42879:SF2">
    <property type="entry name" value="3-OXOACYL-[ACYL-CARRIER-PROTEIN] REDUCTASE FABG"/>
    <property type="match status" value="1"/>
</dbReference>
<gene>
    <name evidence="2" type="ORF">H7U12_09005</name>
</gene>
<protein>
    <submittedName>
        <fullName evidence="2">SDR family oxidoreductase</fullName>
    </submittedName>
</protein>
<evidence type="ECO:0000256" key="1">
    <source>
        <dbReference type="ARBA" id="ARBA00006484"/>
    </source>
</evidence>
<comment type="similarity">
    <text evidence="1">Belongs to the short-chain dehydrogenases/reductases (SDR) family.</text>
</comment>
<reference evidence="2 3" key="1">
    <citation type="journal article" date="2019" name="Int. J. Syst. Evol. Microbiol.">
        <title>Rufibacter sediminis sp. nov., isolated from freshwater lake sediment.</title>
        <authorList>
            <person name="Qu J.H."/>
            <person name="Zhang L.J."/>
            <person name="Fu Y.H."/>
            <person name="Li H.F."/>
        </authorList>
    </citation>
    <scope>NUCLEOTIDE SEQUENCE [LARGE SCALE GENOMIC DNA]</scope>
    <source>
        <strain evidence="2 3">H-1</strain>
    </source>
</reference>
<keyword evidence="3" id="KW-1185">Reference proteome</keyword>
<dbReference type="PRINTS" id="PR00081">
    <property type="entry name" value="GDHRDH"/>
</dbReference>
<dbReference type="RefSeq" id="WP_186636254.1">
    <property type="nucleotide sequence ID" value="NZ_JACOAF010000021.1"/>
</dbReference>
<name>A0ABR6VRM3_9BACT</name>
<dbReference type="SUPFAM" id="SSF51735">
    <property type="entry name" value="NAD(P)-binding Rossmann-fold domains"/>
    <property type="match status" value="1"/>
</dbReference>
<dbReference type="Pfam" id="PF13561">
    <property type="entry name" value="adh_short_C2"/>
    <property type="match status" value="1"/>
</dbReference>
<organism evidence="2 3">
    <name type="scientific">Rufibacter sediminis</name>
    <dbReference type="NCBI Taxonomy" id="2762756"/>
    <lineage>
        <taxon>Bacteria</taxon>
        <taxon>Pseudomonadati</taxon>
        <taxon>Bacteroidota</taxon>
        <taxon>Cytophagia</taxon>
        <taxon>Cytophagales</taxon>
        <taxon>Hymenobacteraceae</taxon>
        <taxon>Rufibacter</taxon>
    </lineage>
</organism>
<comment type="caution">
    <text evidence="2">The sequence shown here is derived from an EMBL/GenBank/DDBJ whole genome shotgun (WGS) entry which is preliminary data.</text>
</comment>